<evidence type="ECO:0000313" key="3">
    <source>
        <dbReference type="EMBL" id="MBW0514930.1"/>
    </source>
</evidence>
<keyword evidence="1" id="KW-0694">RNA-binding</keyword>
<dbReference type="EMBL" id="AVOT02024320">
    <property type="protein sequence ID" value="MBW0514930.1"/>
    <property type="molecule type" value="Genomic_DNA"/>
</dbReference>
<feature type="domain" description="Integrase catalytic" evidence="2">
    <location>
        <begin position="1"/>
        <end position="161"/>
    </location>
</feature>
<name>A0A9Q3HUJ5_9BASI</name>
<dbReference type="SUPFAM" id="SSF53098">
    <property type="entry name" value="Ribonuclease H-like"/>
    <property type="match status" value="1"/>
</dbReference>
<evidence type="ECO:0000313" key="4">
    <source>
        <dbReference type="Proteomes" id="UP000765509"/>
    </source>
</evidence>
<gene>
    <name evidence="3" type="ORF">O181_054645</name>
</gene>
<organism evidence="3 4">
    <name type="scientific">Austropuccinia psidii MF-1</name>
    <dbReference type="NCBI Taxonomy" id="1389203"/>
    <lineage>
        <taxon>Eukaryota</taxon>
        <taxon>Fungi</taxon>
        <taxon>Dikarya</taxon>
        <taxon>Basidiomycota</taxon>
        <taxon>Pucciniomycotina</taxon>
        <taxon>Pucciniomycetes</taxon>
        <taxon>Pucciniales</taxon>
        <taxon>Sphaerophragmiaceae</taxon>
        <taxon>Austropuccinia</taxon>
    </lineage>
</organism>
<dbReference type="PANTHER" id="PTHR37984:SF5">
    <property type="entry name" value="PROTEIN NYNRIN-LIKE"/>
    <property type="match status" value="1"/>
</dbReference>
<dbReference type="GO" id="GO:0003723">
    <property type="term" value="F:RNA binding"/>
    <property type="evidence" value="ECO:0007669"/>
    <property type="project" value="UniProtKB-KW"/>
</dbReference>
<dbReference type="PROSITE" id="PS50994">
    <property type="entry name" value="INTEGRASE"/>
    <property type="match status" value="1"/>
</dbReference>
<comment type="caution">
    <text evidence="3">The sequence shown here is derived from an EMBL/GenBank/DDBJ whole genome shotgun (WGS) entry which is preliminary data.</text>
</comment>
<dbReference type="GO" id="GO:0015074">
    <property type="term" value="P:DNA integration"/>
    <property type="evidence" value="ECO:0007669"/>
    <property type="project" value="InterPro"/>
</dbReference>
<sequence length="260" mass="29488">MYWVSALPPAPQKSHNACLVIVDRYSKTPIFLPFNKDDTAMDTALLIWNRVISHTGLFKNITIFRDSKFTSALWTGLHKPLGTKLSFSTAYHPQTDGLAERMIHASKDMMRRFCSYGLELKDSDGFPHDWCTLIPGLELAYKSSIHASTGKMPAMLEKGGNPKLPGDTLKKDLVNIHPNSSIFKLLLDKVRHNANQIMKDAFEYSKLKWDQSHKTPELKVGYLILVSTLSFNNIKGSNKSKVFLQDHLSLKPFMGKMQYK</sequence>
<dbReference type="Proteomes" id="UP000765509">
    <property type="component" value="Unassembled WGS sequence"/>
</dbReference>
<dbReference type="PANTHER" id="PTHR37984">
    <property type="entry name" value="PROTEIN CBG26694"/>
    <property type="match status" value="1"/>
</dbReference>
<dbReference type="InterPro" id="IPR050951">
    <property type="entry name" value="Retrovirus_Pol_polyprotein"/>
</dbReference>
<evidence type="ECO:0000259" key="2">
    <source>
        <dbReference type="PROSITE" id="PS50994"/>
    </source>
</evidence>
<keyword evidence="4" id="KW-1185">Reference proteome</keyword>
<proteinExistence type="predicted"/>
<reference evidence="3" key="1">
    <citation type="submission" date="2021-03" db="EMBL/GenBank/DDBJ databases">
        <title>Draft genome sequence of rust myrtle Austropuccinia psidii MF-1, a brazilian biotype.</title>
        <authorList>
            <person name="Quecine M.C."/>
            <person name="Pachon D.M.R."/>
            <person name="Bonatelli M.L."/>
            <person name="Correr F.H."/>
            <person name="Franceschini L.M."/>
            <person name="Leite T.F."/>
            <person name="Margarido G.R.A."/>
            <person name="Almeida C.A."/>
            <person name="Ferrarezi J.A."/>
            <person name="Labate C.A."/>
        </authorList>
    </citation>
    <scope>NUCLEOTIDE SEQUENCE</scope>
    <source>
        <strain evidence="3">MF-1</strain>
    </source>
</reference>
<dbReference type="InterPro" id="IPR036397">
    <property type="entry name" value="RNaseH_sf"/>
</dbReference>
<dbReference type="Gene3D" id="3.30.420.10">
    <property type="entry name" value="Ribonuclease H-like superfamily/Ribonuclease H"/>
    <property type="match status" value="1"/>
</dbReference>
<dbReference type="InterPro" id="IPR012337">
    <property type="entry name" value="RNaseH-like_sf"/>
</dbReference>
<evidence type="ECO:0000256" key="1">
    <source>
        <dbReference type="ARBA" id="ARBA00022884"/>
    </source>
</evidence>
<protein>
    <recommendedName>
        <fullName evidence="2">Integrase catalytic domain-containing protein</fullName>
    </recommendedName>
</protein>
<accession>A0A9Q3HUJ5</accession>
<dbReference type="InterPro" id="IPR001584">
    <property type="entry name" value="Integrase_cat-core"/>
</dbReference>
<dbReference type="GO" id="GO:0005634">
    <property type="term" value="C:nucleus"/>
    <property type="evidence" value="ECO:0007669"/>
    <property type="project" value="UniProtKB-ARBA"/>
</dbReference>
<dbReference type="AlphaFoldDB" id="A0A9Q3HUJ5"/>